<reference evidence="3 4" key="1">
    <citation type="submission" date="2019-03" db="EMBL/GenBank/DDBJ databases">
        <title>Genomic Encyclopedia of Type Strains, Phase III (KMG-III): the genomes of soil and plant-associated and newly described type strains.</title>
        <authorList>
            <person name="Whitman W."/>
        </authorList>
    </citation>
    <scope>NUCLEOTIDE SEQUENCE [LARGE SCALE GENOMIC DNA]</scope>
    <source>
        <strain evidence="3 4">VKM Ac-2527</strain>
    </source>
</reference>
<organism evidence="3 4">
    <name type="scientific">Kribbella caucasensis</name>
    <dbReference type="NCBI Taxonomy" id="2512215"/>
    <lineage>
        <taxon>Bacteria</taxon>
        <taxon>Bacillati</taxon>
        <taxon>Actinomycetota</taxon>
        <taxon>Actinomycetes</taxon>
        <taxon>Propionibacteriales</taxon>
        <taxon>Kribbellaceae</taxon>
        <taxon>Kribbella</taxon>
    </lineage>
</organism>
<gene>
    <name evidence="3" type="ORF">EV643_10786</name>
</gene>
<dbReference type="Pfam" id="PF13539">
    <property type="entry name" value="Peptidase_M15_4"/>
    <property type="match status" value="1"/>
</dbReference>
<dbReference type="PROSITE" id="PS51186">
    <property type="entry name" value="GNAT"/>
    <property type="match status" value="1"/>
</dbReference>
<dbReference type="GO" id="GO:0016747">
    <property type="term" value="F:acyltransferase activity, transferring groups other than amino-acyl groups"/>
    <property type="evidence" value="ECO:0007669"/>
    <property type="project" value="InterPro"/>
</dbReference>
<dbReference type="Pfam" id="PF00583">
    <property type="entry name" value="Acetyltransf_1"/>
    <property type="match status" value="1"/>
</dbReference>
<dbReference type="InterPro" id="IPR009045">
    <property type="entry name" value="Zn_M74/Hedgehog-like"/>
</dbReference>
<dbReference type="Gene3D" id="3.30.1380.10">
    <property type="match status" value="1"/>
</dbReference>
<feature type="compositionally biased region" description="Low complexity" evidence="1">
    <location>
        <begin position="270"/>
        <end position="283"/>
    </location>
</feature>
<comment type="caution">
    <text evidence="3">The sequence shown here is derived from an EMBL/GenBank/DDBJ whole genome shotgun (WGS) entry which is preliminary data.</text>
</comment>
<name>A0A4R6KDX2_9ACTN</name>
<dbReference type="Proteomes" id="UP000295388">
    <property type="component" value="Unassembled WGS sequence"/>
</dbReference>
<dbReference type="OrthoDB" id="9799970at2"/>
<keyword evidence="3" id="KW-0808">Transferase</keyword>
<proteinExistence type="predicted"/>
<feature type="domain" description="N-acetyltransferase" evidence="2">
    <location>
        <begin position="6"/>
        <end position="213"/>
    </location>
</feature>
<dbReference type="SUPFAM" id="SSF55729">
    <property type="entry name" value="Acyl-CoA N-acyltransferases (Nat)"/>
    <property type="match status" value="1"/>
</dbReference>
<dbReference type="InterPro" id="IPR039561">
    <property type="entry name" value="Peptidase_M15C"/>
</dbReference>
<evidence type="ECO:0000313" key="3">
    <source>
        <dbReference type="EMBL" id="TDO48457.1"/>
    </source>
</evidence>
<evidence type="ECO:0000256" key="1">
    <source>
        <dbReference type="SAM" id="MobiDB-lite"/>
    </source>
</evidence>
<dbReference type="EMBL" id="SNWQ01000007">
    <property type="protein sequence ID" value="TDO48457.1"/>
    <property type="molecule type" value="Genomic_DNA"/>
</dbReference>
<keyword evidence="4" id="KW-1185">Reference proteome</keyword>
<accession>A0A4R6KDX2</accession>
<sequence>MPDEHLDIRKMTRGDLDQAARWHAEEFPEGFYPQLGVRFLAGYYRTFLNTPYAVALVAVAADGRVVGYLTGIVDERRHVRRVLVRHTLELVVVGLLCLLRRPTLWRDFLQRRAVWYLRRLARATLDCVAPRPDGATGELSYIVTAREDRGAGVGGRLLGEFRDRAVRAGTGELRLVTAADVPRLSSFYQRHGWLPAGRRTTLDGRALASFQLPLAGRRPAVVRDALRDRPRLPWSLAAITTVAVFAVACGVQTETAHTPTPSEKPPLPAVTPALTPTPSATPTNRPSALPVRPTADPVIRPIPSTQWKRIVATGTWRAGCPVGQADLRRVEVNHYDFSGRVKRGVLVVHRDTAAEIATVFTALFNARFPIRQMRPVEEFGGDNTVSMAADNTSAYNCRRPGQINAPVLKSPHANGRAVDINPAENPWVDLRCKCWQPSARNSARKAAPGVITKGGTVWRLFTGRGWIWQNIDTPDYMHFDTGYPSAPLGR</sequence>
<dbReference type="AlphaFoldDB" id="A0A4R6KDX2"/>
<dbReference type="CDD" id="cd04301">
    <property type="entry name" value="NAT_SF"/>
    <property type="match status" value="1"/>
</dbReference>
<feature type="region of interest" description="Disordered" evidence="1">
    <location>
        <begin position="255"/>
        <end position="297"/>
    </location>
</feature>
<protein>
    <submittedName>
        <fullName evidence="3">Acetyltransferase (GNAT) family protein</fullName>
    </submittedName>
</protein>
<dbReference type="InterPro" id="IPR016181">
    <property type="entry name" value="Acyl_CoA_acyltransferase"/>
</dbReference>
<dbReference type="Gene3D" id="3.40.630.30">
    <property type="match status" value="1"/>
</dbReference>
<dbReference type="SUPFAM" id="SSF55166">
    <property type="entry name" value="Hedgehog/DD-peptidase"/>
    <property type="match status" value="1"/>
</dbReference>
<dbReference type="GO" id="GO:0008233">
    <property type="term" value="F:peptidase activity"/>
    <property type="evidence" value="ECO:0007669"/>
    <property type="project" value="InterPro"/>
</dbReference>
<dbReference type="InterPro" id="IPR000182">
    <property type="entry name" value="GNAT_dom"/>
</dbReference>
<evidence type="ECO:0000313" key="4">
    <source>
        <dbReference type="Proteomes" id="UP000295388"/>
    </source>
</evidence>
<dbReference type="RefSeq" id="WP_133800887.1">
    <property type="nucleotide sequence ID" value="NZ_SNWQ01000007.1"/>
</dbReference>
<evidence type="ECO:0000259" key="2">
    <source>
        <dbReference type="PROSITE" id="PS51186"/>
    </source>
</evidence>